<organism evidence="6 7">
    <name type="scientific">Candidatus Solincola sediminis</name>
    <dbReference type="NCBI Taxonomy" id="1797199"/>
    <lineage>
        <taxon>Bacteria</taxon>
        <taxon>Bacillati</taxon>
        <taxon>Actinomycetota</taxon>
        <taxon>Candidatus Geothermincolia</taxon>
        <taxon>Candidatus Geothermincolales</taxon>
        <taxon>Candidatus Geothermincolaceae</taxon>
        <taxon>Candidatus Solincola</taxon>
    </lineage>
</organism>
<feature type="binding site" evidence="5">
    <location>
        <position position="90"/>
    </location>
    <ligand>
        <name>Mg(2+)</name>
        <dbReference type="ChEBI" id="CHEBI:18420"/>
        <label>3</label>
    </ligand>
</feature>
<feature type="binding site" evidence="5">
    <location>
        <position position="36"/>
    </location>
    <ligand>
        <name>substrate</name>
    </ligand>
</feature>
<evidence type="ECO:0000256" key="3">
    <source>
        <dbReference type="ARBA" id="ARBA00022801"/>
    </source>
</evidence>
<feature type="binding site" evidence="5">
    <location>
        <position position="48"/>
    </location>
    <ligand>
        <name>substrate</name>
    </ligand>
</feature>
<dbReference type="EC" id="3.6.1.1" evidence="5"/>
<dbReference type="InterPro" id="IPR036649">
    <property type="entry name" value="Pyrophosphatase_sf"/>
</dbReference>
<feature type="binding site" evidence="5">
    <location>
        <position position="22"/>
    </location>
    <ligand>
        <name>substrate</name>
    </ligand>
</feature>
<evidence type="ECO:0000256" key="5">
    <source>
        <dbReference type="HAMAP-Rule" id="MF_00209"/>
    </source>
</evidence>
<keyword evidence="2 5" id="KW-0479">Metal-binding</keyword>
<comment type="catalytic activity">
    <reaction evidence="5">
        <text>diphosphate + H2O = 2 phosphate + H(+)</text>
        <dbReference type="Rhea" id="RHEA:24576"/>
        <dbReference type="ChEBI" id="CHEBI:15377"/>
        <dbReference type="ChEBI" id="CHEBI:15378"/>
        <dbReference type="ChEBI" id="CHEBI:33019"/>
        <dbReference type="ChEBI" id="CHEBI:43474"/>
        <dbReference type="EC" id="3.6.1.1"/>
    </reaction>
</comment>
<evidence type="ECO:0000256" key="2">
    <source>
        <dbReference type="ARBA" id="ARBA00022723"/>
    </source>
</evidence>
<sequence length="163" mass="18616">MDKDFPYIVRVVVEIPKGSRNKYEYDPDSGRMKLNRVLSSAVHYPADYGFAEDTRAEDGDEVDVLVLIEEPTFPGCLVEAKPIGYLEMHDEKGGDNKVLAVPLSDPRWGDIKDLYELPPSLLDEIENFFLTYKRLESKEVTSDGWYNSRKTLDYLNVSRCPSS</sequence>
<protein>
    <recommendedName>
        <fullName evidence="5">Inorganic pyrophosphatase</fullName>
        <ecNumber evidence="5">3.6.1.1</ecNumber>
    </recommendedName>
    <alternativeName>
        <fullName evidence="5">Pyrophosphate phospho-hydrolase</fullName>
        <shortName evidence="5">PPase</shortName>
    </alternativeName>
</protein>
<dbReference type="PANTHER" id="PTHR10286">
    <property type="entry name" value="INORGANIC PYROPHOSPHATASE"/>
    <property type="match status" value="1"/>
</dbReference>
<name>A0A1F2WKA9_9ACTN</name>
<reference evidence="6 7" key="1">
    <citation type="journal article" date="2016" name="Nat. Commun.">
        <title>Thousands of microbial genomes shed light on interconnected biogeochemical processes in an aquifer system.</title>
        <authorList>
            <person name="Anantharaman K."/>
            <person name="Brown C.T."/>
            <person name="Hug L.A."/>
            <person name="Sharon I."/>
            <person name="Castelle C.J."/>
            <person name="Probst A.J."/>
            <person name="Thomas B.C."/>
            <person name="Singh A."/>
            <person name="Wilkins M.J."/>
            <person name="Karaoz U."/>
            <person name="Brodie E.L."/>
            <person name="Williams K.H."/>
            <person name="Hubbard S.S."/>
            <person name="Banfield J.F."/>
        </authorList>
    </citation>
    <scope>NUCLEOTIDE SEQUENCE [LARGE SCALE GENOMIC DNA]</scope>
</reference>
<feature type="binding site" evidence="5">
    <location>
        <position position="95"/>
    </location>
    <ligand>
        <name>Mg(2+)</name>
        <dbReference type="ChEBI" id="CHEBI:18420"/>
        <label>1</label>
    </ligand>
</feature>
<dbReference type="Gene3D" id="3.90.80.10">
    <property type="entry name" value="Inorganic pyrophosphatase"/>
    <property type="match status" value="1"/>
</dbReference>
<keyword evidence="4 5" id="KW-0460">Magnesium</keyword>
<gene>
    <name evidence="5" type="primary">ppa</name>
    <name evidence="6" type="ORF">A2Y75_07615</name>
</gene>
<dbReference type="HAMAP" id="MF_00209">
    <property type="entry name" value="Inorganic_PPase"/>
    <property type="match status" value="1"/>
</dbReference>
<dbReference type="CDD" id="cd00412">
    <property type="entry name" value="pyrophosphatase"/>
    <property type="match status" value="1"/>
</dbReference>
<feature type="binding site" evidence="5">
    <location>
        <position position="63"/>
    </location>
    <ligand>
        <name>Mg(2+)</name>
        <dbReference type="ChEBI" id="CHEBI:18420"/>
        <label>2</label>
    </ligand>
</feature>
<dbReference type="SUPFAM" id="SSF50324">
    <property type="entry name" value="Inorganic pyrophosphatase"/>
    <property type="match status" value="1"/>
</dbReference>
<feature type="binding site" evidence="5">
    <location>
        <position position="63"/>
    </location>
    <ligand>
        <name>Mg(2+)</name>
        <dbReference type="ChEBI" id="CHEBI:18420"/>
        <label>1</label>
    </ligand>
</feature>
<evidence type="ECO:0000313" key="6">
    <source>
        <dbReference type="EMBL" id="OFW57288.1"/>
    </source>
</evidence>
<dbReference type="GO" id="GO:0005737">
    <property type="term" value="C:cytoplasm"/>
    <property type="evidence" value="ECO:0007669"/>
    <property type="project" value="UniProtKB-SubCell"/>
</dbReference>
<feature type="active site" description="Proton acceptor" evidence="5">
    <location>
        <position position="95"/>
    </location>
</feature>
<dbReference type="InterPro" id="IPR008162">
    <property type="entry name" value="Pyrophosphatase"/>
</dbReference>
<dbReference type="Proteomes" id="UP000177876">
    <property type="component" value="Unassembled WGS sequence"/>
</dbReference>
<accession>A0A1F2WKA9</accession>
<keyword evidence="3 5" id="KW-0378">Hydrolase</keyword>
<comment type="similarity">
    <text evidence="5">Belongs to the PPase family.</text>
</comment>
<comment type="function">
    <text evidence="5">Catalyzes the hydrolysis of inorganic pyrophosphate (PPi) forming two phosphate ions.</text>
</comment>
<keyword evidence="5" id="KW-0963">Cytoplasm</keyword>
<comment type="subcellular location">
    <subcellularLocation>
        <location evidence="5">Cytoplasm</location>
    </subcellularLocation>
</comment>
<dbReference type="PROSITE" id="PS00387">
    <property type="entry name" value="PPASE"/>
    <property type="match status" value="1"/>
</dbReference>
<dbReference type="Pfam" id="PF00719">
    <property type="entry name" value="Pyrophosphatase"/>
    <property type="match status" value="1"/>
</dbReference>
<feature type="binding site" evidence="5">
    <location>
        <position position="14"/>
    </location>
    <ligand>
        <name>Mg(2+)</name>
        <dbReference type="ChEBI" id="CHEBI:18420"/>
        <label>2</label>
    </ligand>
</feature>
<dbReference type="GO" id="GO:0004427">
    <property type="term" value="F:inorganic diphosphate phosphatase activity"/>
    <property type="evidence" value="ECO:0007669"/>
    <property type="project" value="UniProtKB-UniRule"/>
</dbReference>
<dbReference type="GO" id="GO:0006796">
    <property type="term" value="P:phosphate-containing compound metabolic process"/>
    <property type="evidence" value="ECO:0007669"/>
    <property type="project" value="InterPro"/>
</dbReference>
<evidence type="ECO:0000313" key="7">
    <source>
        <dbReference type="Proteomes" id="UP000177876"/>
    </source>
</evidence>
<comment type="cofactor">
    <cofactor evidence="1 5">
        <name>Mg(2+)</name>
        <dbReference type="ChEBI" id="CHEBI:18420"/>
    </cofactor>
</comment>
<feature type="binding site" evidence="5">
    <location>
        <position position="132"/>
    </location>
    <ligand>
        <name>substrate</name>
    </ligand>
</feature>
<comment type="caution">
    <text evidence="6">The sequence shown here is derived from an EMBL/GenBank/DDBJ whole genome shotgun (WGS) entry which is preliminary data.</text>
</comment>
<dbReference type="AlphaFoldDB" id="A0A1F2WKA9"/>
<dbReference type="STRING" id="1797197.A2Y75_07615"/>
<feature type="binding site" evidence="5">
    <location>
        <position position="58"/>
    </location>
    <ligand>
        <name>Mg(2+)</name>
        <dbReference type="ChEBI" id="CHEBI:18420"/>
        <label>1</label>
    </ligand>
</feature>
<proteinExistence type="inferred from homology"/>
<dbReference type="GO" id="GO:0000287">
    <property type="term" value="F:magnesium ion binding"/>
    <property type="evidence" value="ECO:0007669"/>
    <property type="project" value="UniProtKB-UniRule"/>
</dbReference>
<evidence type="ECO:0000256" key="1">
    <source>
        <dbReference type="ARBA" id="ARBA00001946"/>
    </source>
</evidence>
<evidence type="ECO:0000256" key="4">
    <source>
        <dbReference type="ARBA" id="ARBA00022842"/>
    </source>
</evidence>
<dbReference type="EMBL" id="MELK01000035">
    <property type="protein sequence ID" value="OFW57288.1"/>
    <property type="molecule type" value="Genomic_DNA"/>
</dbReference>
<feature type="binding site" evidence="5">
    <location>
        <position position="95"/>
    </location>
    <ligand>
        <name>Mg(2+)</name>
        <dbReference type="ChEBI" id="CHEBI:18420"/>
        <label>3</label>
    </ligand>
</feature>
<comment type="subunit">
    <text evidence="5">Homohexamer.</text>
</comment>